<feature type="non-terminal residue" evidence="1">
    <location>
        <position position="1"/>
    </location>
</feature>
<protein>
    <submittedName>
        <fullName evidence="1">Uncharacterized protein</fullName>
    </submittedName>
</protein>
<accession>A0ABD3WNB4</accession>
<reference evidence="1 2" key="1">
    <citation type="submission" date="2024-11" db="EMBL/GenBank/DDBJ databases">
        <title>Chromosome-level genome assembly of the freshwater bivalve Anodonta woodiana.</title>
        <authorList>
            <person name="Chen X."/>
        </authorList>
    </citation>
    <scope>NUCLEOTIDE SEQUENCE [LARGE SCALE GENOMIC DNA]</scope>
    <source>
        <strain evidence="1">MN2024</strain>
        <tissue evidence="1">Gills</tissue>
    </source>
</reference>
<dbReference type="AlphaFoldDB" id="A0ABD3WNB4"/>
<dbReference type="Proteomes" id="UP001634394">
    <property type="component" value="Unassembled WGS sequence"/>
</dbReference>
<feature type="non-terminal residue" evidence="1">
    <location>
        <position position="123"/>
    </location>
</feature>
<proteinExistence type="predicted"/>
<dbReference type="EMBL" id="JBJQND010000005">
    <property type="protein sequence ID" value="KAL3875481.1"/>
    <property type="molecule type" value="Genomic_DNA"/>
</dbReference>
<gene>
    <name evidence="1" type="ORF">ACJMK2_033427</name>
</gene>
<name>A0ABD3WNB4_SINWO</name>
<keyword evidence="2" id="KW-1185">Reference proteome</keyword>
<comment type="caution">
    <text evidence="1">The sequence shown here is derived from an EMBL/GenBank/DDBJ whole genome shotgun (WGS) entry which is preliminary data.</text>
</comment>
<sequence>PRLYRRLVLDQRNLGIILKPVNLEGGTIVGVLVPASAVTSLATNDTNNNNTSVSLSTPSTATTTNAIEMVATTSEESQITSILQSIPEMQLHQAHISGHQILVQAAAEITGPNSPSSKSGSSK</sequence>
<organism evidence="1 2">
    <name type="scientific">Sinanodonta woodiana</name>
    <name type="common">Chinese pond mussel</name>
    <name type="synonym">Anodonta woodiana</name>
    <dbReference type="NCBI Taxonomy" id="1069815"/>
    <lineage>
        <taxon>Eukaryota</taxon>
        <taxon>Metazoa</taxon>
        <taxon>Spiralia</taxon>
        <taxon>Lophotrochozoa</taxon>
        <taxon>Mollusca</taxon>
        <taxon>Bivalvia</taxon>
        <taxon>Autobranchia</taxon>
        <taxon>Heteroconchia</taxon>
        <taxon>Palaeoheterodonta</taxon>
        <taxon>Unionida</taxon>
        <taxon>Unionoidea</taxon>
        <taxon>Unionidae</taxon>
        <taxon>Unioninae</taxon>
        <taxon>Sinanodonta</taxon>
    </lineage>
</organism>
<evidence type="ECO:0000313" key="2">
    <source>
        <dbReference type="Proteomes" id="UP001634394"/>
    </source>
</evidence>
<evidence type="ECO:0000313" key="1">
    <source>
        <dbReference type="EMBL" id="KAL3875481.1"/>
    </source>
</evidence>